<dbReference type="RefSeq" id="WP_169347677.1">
    <property type="nucleotide sequence ID" value="NZ_JABBJJ010000136.1"/>
</dbReference>
<gene>
    <name evidence="3" type="ORF">HG543_26620</name>
</gene>
<organism evidence="3 4">
    <name type="scientific">Pyxidicoccus fallax</name>
    <dbReference type="NCBI Taxonomy" id="394095"/>
    <lineage>
        <taxon>Bacteria</taxon>
        <taxon>Pseudomonadati</taxon>
        <taxon>Myxococcota</taxon>
        <taxon>Myxococcia</taxon>
        <taxon>Myxococcales</taxon>
        <taxon>Cystobacterineae</taxon>
        <taxon>Myxococcaceae</taxon>
        <taxon>Pyxidicoccus</taxon>
    </lineage>
</organism>
<proteinExistence type="predicted"/>
<dbReference type="Proteomes" id="UP000518300">
    <property type="component" value="Unassembled WGS sequence"/>
</dbReference>
<evidence type="ECO:0000313" key="3">
    <source>
        <dbReference type="EMBL" id="NMO18408.1"/>
    </source>
</evidence>
<dbReference type="InterPro" id="IPR025510">
    <property type="entry name" value="DUF4397"/>
</dbReference>
<keyword evidence="4" id="KW-1185">Reference proteome</keyword>
<reference evidence="3 4" key="1">
    <citation type="submission" date="2020-04" db="EMBL/GenBank/DDBJ databases">
        <title>Draft genome of Pyxidicoccus fallax type strain.</title>
        <authorList>
            <person name="Whitworth D.E."/>
        </authorList>
    </citation>
    <scope>NUCLEOTIDE SEQUENCE [LARGE SCALE GENOMIC DNA]</scope>
    <source>
        <strain evidence="3 4">DSM 14698</strain>
    </source>
</reference>
<feature type="region of interest" description="Disordered" evidence="1">
    <location>
        <begin position="13"/>
        <end position="32"/>
    </location>
</feature>
<protein>
    <submittedName>
        <fullName evidence="3">DUF4397 domain-containing protein</fullName>
    </submittedName>
</protein>
<dbReference type="AlphaFoldDB" id="A0A848LL03"/>
<feature type="compositionally biased region" description="Acidic residues" evidence="1">
    <location>
        <begin position="15"/>
        <end position="24"/>
    </location>
</feature>
<comment type="caution">
    <text evidence="3">The sequence shown here is derived from an EMBL/GenBank/DDBJ whole genome shotgun (WGS) entry which is preliminary data.</text>
</comment>
<evidence type="ECO:0000259" key="2">
    <source>
        <dbReference type="Pfam" id="PF14344"/>
    </source>
</evidence>
<dbReference type="EMBL" id="JABBJJ010000136">
    <property type="protein sequence ID" value="NMO18408.1"/>
    <property type="molecule type" value="Genomic_DNA"/>
</dbReference>
<feature type="domain" description="DUF4397" evidence="2">
    <location>
        <begin position="255"/>
        <end position="377"/>
    </location>
</feature>
<evidence type="ECO:0000313" key="4">
    <source>
        <dbReference type="Proteomes" id="UP000518300"/>
    </source>
</evidence>
<sequence length="482" mass="49041">MAVLLTGLVVLAPGCDDDDDDTPPPEERPEEGARLRVIHASPDAPAVDLYAAGSTTPLVTNVAYGTATQYLTLEPGEVAVDIRPAGAPPEFPPVFTTGTLTLSAGEQVTVIAAGLLNEDDADETFRLLALREGFGEDQAGQARVRIVHASPDAPTVGIDVGNDGSVEVDSLERFADTGETGVLLPAGTALQVGITTGAGDTPVTAFTVPALPEGAEVFVVATGLLERKPREEQGFVLLPAGPEGALGLVRQNPVVYALHASPDAPEVDIFSGDTQVAGDLSFGELSGPIQVPPGTYTLDFFAAASGDDRPSGAPAASSGTPELAAGERYLVVASGFLAPEAGVPGFTLLPFAEAFLEDPVSAKVRVVHAAPGAPPVDAGPLAQDGTVPADAPVSNLAFSQATVPAGVSLPPGTVTLGVVPTGAEDRAPIARFRVDATPFVGKGVFAVAAGALAPEDDQPGFQLLVVDTSEMPWEVSPVRPQP</sequence>
<dbReference type="Pfam" id="PF14344">
    <property type="entry name" value="DUF4397"/>
    <property type="match status" value="2"/>
</dbReference>
<accession>A0A848LL03</accession>
<evidence type="ECO:0000256" key="1">
    <source>
        <dbReference type="SAM" id="MobiDB-lite"/>
    </source>
</evidence>
<feature type="domain" description="DUF4397" evidence="2">
    <location>
        <begin position="33"/>
        <end position="157"/>
    </location>
</feature>
<name>A0A848LL03_9BACT</name>